<comment type="caution">
    <text evidence="3">The sequence shown here is derived from an EMBL/GenBank/DDBJ whole genome shotgun (WGS) entry which is preliminary data.</text>
</comment>
<keyword evidence="3" id="KW-0560">Oxidoreductase</keyword>
<dbReference type="InterPro" id="IPR011251">
    <property type="entry name" value="Luciferase-like_dom"/>
</dbReference>
<dbReference type="PANTHER" id="PTHR30137:SF19">
    <property type="entry name" value="LUCIFERASE-LIKE MONOOXYGENASE"/>
    <property type="match status" value="1"/>
</dbReference>
<dbReference type="NCBIfam" id="TIGR03558">
    <property type="entry name" value="oxido_grp_1"/>
    <property type="match status" value="1"/>
</dbReference>
<keyword evidence="3" id="KW-0503">Monooxygenase</keyword>
<dbReference type="OrthoDB" id="9780518at2"/>
<feature type="domain" description="Luciferase-like" evidence="2">
    <location>
        <begin position="17"/>
        <end position="298"/>
    </location>
</feature>
<gene>
    <name evidence="3" type="ORF">AC625_20030</name>
</gene>
<dbReference type="Proteomes" id="UP000037146">
    <property type="component" value="Unassembled WGS sequence"/>
</dbReference>
<sequence length="339" mass="37545">MGYQLGLLDQSPIQKGASPFEALQQTVHLAQKAEEWGYSRFWVSEHHHTEQLAGSSPEVLISYLLARTNAIRIGSGGVMLQHYSSYKVAENFHVLSTLAPGRVDLGIGKGPGGLPLSSKALQFGTVNDGEDFEERLSFLNQLLENSVDENHSLSGIQALPVPPEKPENYLLGASVESAKLAAKYGWNFVFARFINSDISVLEEAANAFHARNERGRLLVSVAVIAAPSKQEAEQLALDHKLFKVHLKSGRTVTVQSAKQAETFGSQAGEPYEVSEQEANIIAGTPVFIKEELAHLHNTYQVDEFILHSPVQTKEERFRTFQLLSPTYSEEKKNEEEYIL</sequence>
<evidence type="ECO:0000313" key="3">
    <source>
        <dbReference type="EMBL" id="KMY51550.1"/>
    </source>
</evidence>
<dbReference type="GO" id="GO:0004497">
    <property type="term" value="F:monooxygenase activity"/>
    <property type="evidence" value="ECO:0007669"/>
    <property type="project" value="UniProtKB-KW"/>
</dbReference>
<dbReference type="STRING" id="1679170.AC625_20030"/>
<proteinExistence type="predicted"/>
<dbReference type="InterPro" id="IPR036661">
    <property type="entry name" value="Luciferase-like_sf"/>
</dbReference>
<dbReference type="RefSeq" id="WP_049682902.1">
    <property type="nucleotide sequence ID" value="NZ_LFZW01000001.1"/>
</dbReference>
<dbReference type="InterPro" id="IPR019949">
    <property type="entry name" value="CmoO-like"/>
</dbReference>
<evidence type="ECO:0000256" key="1">
    <source>
        <dbReference type="ARBA" id="ARBA00007789"/>
    </source>
</evidence>
<comment type="similarity">
    <text evidence="1">To bacterial alkanal monooxygenase alpha and beta chains.</text>
</comment>
<dbReference type="SUPFAM" id="SSF51679">
    <property type="entry name" value="Bacterial luciferase-like"/>
    <property type="match status" value="1"/>
</dbReference>
<accession>A0A0K9GY53</accession>
<dbReference type="Gene3D" id="3.20.20.30">
    <property type="entry name" value="Luciferase-like domain"/>
    <property type="match status" value="1"/>
</dbReference>
<dbReference type="PANTHER" id="PTHR30137">
    <property type="entry name" value="LUCIFERASE-LIKE MONOOXYGENASE"/>
    <property type="match status" value="1"/>
</dbReference>
<dbReference type="InterPro" id="IPR050766">
    <property type="entry name" value="Bact_Lucif_Oxidored"/>
</dbReference>
<dbReference type="GO" id="GO:0005829">
    <property type="term" value="C:cytosol"/>
    <property type="evidence" value="ECO:0007669"/>
    <property type="project" value="TreeGrafter"/>
</dbReference>
<dbReference type="PATRIC" id="fig|1679170.3.peg.4546"/>
<organism evidence="3 4">
    <name type="scientific">Peribacillus loiseleuriae</name>
    <dbReference type="NCBI Taxonomy" id="1679170"/>
    <lineage>
        <taxon>Bacteria</taxon>
        <taxon>Bacillati</taxon>
        <taxon>Bacillota</taxon>
        <taxon>Bacilli</taxon>
        <taxon>Bacillales</taxon>
        <taxon>Bacillaceae</taxon>
        <taxon>Peribacillus</taxon>
    </lineage>
</organism>
<evidence type="ECO:0000313" key="4">
    <source>
        <dbReference type="Proteomes" id="UP000037146"/>
    </source>
</evidence>
<protein>
    <submittedName>
        <fullName evidence="3">Alkane 1-monooxygenase</fullName>
    </submittedName>
</protein>
<dbReference type="EMBL" id="LFZW01000001">
    <property type="protein sequence ID" value="KMY51550.1"/>
    <property type="molecule type" value="Genomic_DNA"/>
</dbReference>
<reference evidence="4" key="1">
    <citation type="submission" date="2015-07" db="EMBL/GenBank/DDBJ databases">
        <title>Genome sequencing project for genomic taxonomy and phylogenomics of Bacillus-like bacteria.</title>
        <authorList>
            <person name="Liu B."/>
            <person name="Wang J."/>
            <person name="Zhu Y."/>
            <person name="Liu G."/>
            <person name="Chen Q."/>
            <person name="Chen Z."/>
            <person name="Lan J."/>
            <person name="Che J."/>
            <person name="Ge C."/>
            <person name="Shi H."/>
            <person name="Pan Z."/>
            <person name="Liu X."/>
        </authorList>
    </citation>
    <scope>NUCLEOTIDE SEQUENCE [LARGE SCALE GENOMIC DNA]</scope>
    <source>
        <strain evidence="4">FJAT-27997</strain>
    </source>
</reference>
<dbReference type="AlphaFoldDB" id="A0A0K9GY53"/>
<evidence type="ECO:0000259" key="2">
    <source>
        <dbReference type="Pfam" id="PF00296"/>
    </source>
</evidence>
<dbReference type="Pfam" id="PF00296">
    <property type="entry name" value="Bac_luciferase"/>
    <property type="match status" value="1"/>
</dbReference>
<name>A0A0K9GY53_9BACI</name>
<dbReference type="GO" id="GO:0016705">
    <property type="term" value="F:oxidoreductase activity, acting on paired donors, with incorporation or reduction of molecular oxygen"/>
    <property type="evidence" value="ECO:0007669"/>
    <property type="project" value="InterPro"/>
</dbReference>
<keyword evidence="4" id="KW-1185">Reference proteome</keyword>